<protein>
    <submittedName>
        <fullName evidence="2">Uncharacterized protein</fullName>
    </submittedName>
</protein>
<evidence type="ECO:0000313" key="3">
    <source>
        <dbReference type="Proteomes" id="UP000318571"/>
    </source>
</evidence>
<keyword evidence="3" id="KW-1185">Reference proteome</keyword>
<evidence type="ECO:0000256" key="1">
    <source>
        <dbReference type="SAM" id="MobiDB-lite"/>
    </source>
</evidence>
<dbReference type="OrthoDB" id="10617409at2759"/>
<gene>
    <name evidence="2" type="ORF">TCAL_16602</name>
</gene>
<feature type="compositionally biased region" description="Basic and acidic residues" evidence="1">
    <location>
        <begin position="55"/>
        <end position="67"/>
    </location>
</feature>
<dbReference type="EMBL" id="VCGU01000458">
    <property type="protein sequence ID" value="TRY63451.1"/>
    <property type="molecule type" value="Genomic_DNA"/>
</dbReference>
<comment type="caution">
    <text evidence="2">The sequence shown here is derived from an EMBL/GenBank/DDBJ whole genome shotgun (WGS) entry which is preliminary data.</text>
</comment>
<proteinExistence type="predicted"/>
<dbReference type="AlphaFoldDB" id="A0A553NDC6"/>
<accession>A0A553NDC6</accession>
<name>A0A553NDC6_TIGCA</name>
<organism evidence="2 3">
    <name type="scientific">Tigriopus californicus</name>
    <name type="common">Marine copepod</name>
    <dbReference type="NCBI Taxonomy" id="6832"/>
    <lineage>
        <taxon>Eukaryota</taxon>
        <taxon>Metazoa</taxon>
        <taxon>Ecdysozoa</taxon>
        <taxon>Arthropoda</taxon>
        <taxon>Crustacea</taxon>
        <taxon>Multicrustacea</taxon>
        <taxon>Hexanauplia</taxon>
        <taxon>Copepoda</taxon>
        <taxon>Harpacticoida</taxon>
        <taxon>Harpacticidae</taxon>
        <taxon>Tigriopus</taxon>
    </lineage>
</organism>
<sequence length="105" mass="12160">MAENKENEAQEEVAPPHGDYESDLNTMFILDLMRQKREKIMRLKKDELINEMAKKQKEKMAQARKPDYGVTDGSGFMGVTGLLQNPKKYDWREQKRAREAAEAGK</sequence>
<feature type="region of interest" description="Disordered" evidence="1">
    <location>
        <begin position="55"/>
        <end position="79"/>
    </location>
</feature>
<feature type="region of interest" description="Disordered" evidence="1">
    <location>
        <begin position="1"/>
        <end position="22"/>
    </location>
</feature>
<evidence type="ECO:0000313" key="2">
    <source>
        <dbReference type="EMBL" id="TRY63451.1"/>
    </source>
</evidence>
<reference evidence="2 3" key="1">
    <citation type="journal article" date="2018" name="Nat. Ecol. Evol.">
        <title>Genomic signatures of mitonuclear coevolution across populations of Tigriopus californicus.</title>
        <authorList>
            <person name="Barreto F.S."/>
            <person name="Watson E.T."/>
            <person name="Lima T.G."/>
            <person name="Willett C.S."/>
            <person name="Edmands S."/>
            <person name="Li W."/>
            <person name="Burton R.S."/>
        </authorList>
    </citation>
    <scope>NUCLEOTIDE SEQUENCE [LARGE SCALE GENOMIC DNA]</scope>
    <source>
        <strain evidence="2 3">San Diego</strain>
    </source>
</reference>
<dbReference type="Proteomes" id="UP000318571">
    <property type="component" value="Chromosome 10"/>
</dbReference>